<dbReference type="EMBL" id="UZAI01016987">
    <property type="protein sequence ID" value="VDP18997.1"/>
    <property type="molecule type" value="Genomic_DNA"/>
</dbReference>
<accession>A0A183MI43</accession>
<dbReference type="AlphaFoldDB" id="A0A183MI43"/>
<dbReference type="Proteomes" id="UP000277204">
    <property type="component" value="Unassembled WGS sequence"/>
</dbReference>
<feature type="region of interest" description="Disordered" evidence="1">
    <location>
        <begin position="1"/>
        <end position="27"/>
    </location>
</feature>
<protein>
    <submittedName>
        <fullName evidence="2">Uncharacterized protein</fullName>
    </submittedName>
</protein>
<evidence type="ECO:0000256" key="1">
    <source>
        <dbReference type="SAM" id="MobiDB-lite"/>
    </source>
</evidence>
<sequence length="205" mass="23097">MKTPASKSPVKRRKTRHPNTTTDAISDSFNETSHSVHLEADKLLPIVSIPDMLKTLMVNSDDNRNCNHMDATKKLQVDMNIPNPLKYLINPNLTETPDQMNDINNFLDRVAPGVFERIRRSSNAIVFNIPDTHALKNIKSGLLKASNMTHVPCLCTRLKRSHPGMHSPILFKVNSSVDASEFLNSSNSLRQKQIFKDIKTLPDKT</sequence>
<feature type="compositionally biased region" description="Polar residues" evidence="1">
    <location>
        <begin position="18"/>
        <end position="27"/>
    </location>
</feature>
<gene>
    <name evidence="2" type="ORF">SMRZ_LOCUS15718</name>
</gene>
<proteinExistence type="predicted"/>
<name>A0A183MI43_9TREM</name>
<reference evidence="2 3" key="1">
    <citation type="submission" date="2018-11" db="EMBL/GenBank/DDBJ databases">
        <authorList>
            <consortium name="Pathogen Informatics"/>
        </authorList>
    </citation>
    <scope>NUCLEOTIDE SEQUENCE [LARGE SCALE GENOMIC DNA]</scope>
    <source>
        <strain evidence="2 3">Zambia</strain>
    </source>
</reference>
<keyword evidence="3" id="KW-1185">Reference proteome</keyword>
<organism evidence="2 3">
    <name type="scientific">Schistosoma margrebowiei</name>
    <dbReference type="NCBI Taxonomy" id="48269"/>
    <lineage>
        <taxon>Eukaryota</taxon>
        <taxon>Metazoa</taxon>
        <taxon>Spiralia</taxon>
        <taxon>Lophotrochozoa</taxon>
        <taxon>Platyhelminthes</taxon>
        <taxon>Trematoda</taxon>
        <taxon>Digenea</taxon>
        <taxon>Strigeidida</taxon>
        <taxon>Schistosomatoidea</taxon>
        <taxon>Schistosomatidae</taxon>
        <taxon>Schistosoma</taxon>
    </lineage>
</organism>
<evidence type="ECO:0000313" key="2">
    <source>
        <dbReference type="EMBL" id="VDP18997.1"/>
    </source>
</evidence>
<evidence type="ECO:0000313" key="3">
    <source>
        <dbReference type="Proteomes" id="UP000277204"/>
    </source>
</evidence>